<evidence type="ECO:0000313" key="6">
    <source>
        <dbReference type="EMBL" id="KNC46808.1"/>
    </source>
</evidence>
<reference evidence="6 7" key="1">
    <citation type="submission" date="2010-05" db="EMBL/GenBank/DDBJ databases">
        <title>The Genome Sequence of Thecamonas trahens ATCC 50062.</title>
        <authorList>
            <consortium name="The Broad Institute Genome Sequencing Platform"/>
            <person name="Russ C."/>
            <person name="Cuomo C."/>
            <person name="Shea T."/>
            <person name="Young S.K."/>
            <person name="Zeng Q."/>
            <person name="Koehrsen M."/>
            <person name="Haas B."/>
            <person name="Borodovsky M."/>
            <person name="Guigo R."/>
            <person name="Alvarado L."/>
            <person name="Berlin A."/>
            <person name="Bochicchio J."/>
            <person name="Borenstein D."/>
            <person name="Chapman S."/>
            <person name="Chen Z."/>
            <person name="Freedman E."/>
            <person name="Gellesch M."/>
            <person name="Goldberg J."/>
            <person name="Griggs A."/>
            <person name="Gujja S."/>
            <person name="Heilman E."/>
            <person name="Heiman D."/>
            <person name="Hepburn T."/>
            <person name="Howarth C."/>
            <person name="Jen D."/>
            <person name="Larson L."/>
            <person name="Mehta T."/>
            <person name="Park D."/>
            <person name="Pearson M."/>
            <person name="Roberts A."/>
            <person name="Saif S."/>
            <person name="Shenoy N."/>
            <person name="Sisk P."/>
            <person name="Stolte C."/>
            <person name="Sykes S."/>
            <person name="Thomson T."/>
            <person name="Walk T."/>
            <person name="White J."/>
            <person name="Yandava C."/>
            <person name="Burger G."/>
            <person name="Gray M.W."/>
            <person name="Holland P.W.H."/>
            <person name="King N."/>
            <person name="Lang F.B.F."/>
            <person name="Roger A.J."/>
            <person name="Ruiz-Trillo I."/>
            <person name="Lander E."/>
            <person name="Nusbaum C."/>
        </authorList>
    </citation>
    <scope>NUCLEOTIDE SEQUENCE [LARGE SCALE GENOMIC DNA]</scope>
    <source>
        <strain evidence="6 7">ATCC 50062</strain>
    </source>
</reference>
<gene>
    <name evidence="6" type="ORF">AMSG_03239</name>
</gene>
<dbReference type="Gene3D" id="2.30.29.30">
    <property type="entry name" value="Pleckstrin-homology domain (PH domain)/Phosphotyrosine-binding domain (PTB)"/>
    <property type="match status" value="1"/>
</dbReference>
<dbReference type="Proteomes" id="UP000054408">
    <property type="component" value="Unassembled WGS sequence"/>
</dbReference>
<dbReference type="STRING" id="461836.A0A0L0D666"/>
<dbReference type="EMBL" id="GL349444">
    <property type="protein sequence ID" value="KNC46808.1"/>
    <property type="molecule type" value="Genomic_DNA"/>
</dbReference>
<proteinExistence type="predicted"/>
<keyword evidence="3" id="KW-0472">Membrane</keyword>
<feature type="region of interest" description="Disordered" evidence="4">
    <location>
        <begin position="234"/>
        <end position="255"/>
    </location>
</feature>
<dbReference type="SUPFAM" id="SSF58038">
    <property type="entry name" value="SNARE fusion complex"/>
    <property type="match status" value="1"/>
</dbReference>
<evidence type="ECO:0000259" key="5">
    <source>
        <dbReference type="Pfam" id="PF02893"/>
    </source>
</evidence>
<organism evidence="6 7">
    <name type="scientific">Thecamonas trahens ATCC 50062</name>
    <dbReference type="NCBI Taxonomy" id="461836"/>
    <lineage>
        <taxon>Eukaryota</taxon>
        <taxon>Apusozoa</taxon>
        <taxon>Apusomonadida</taxon>
        <taxon>Apusomonadidae</taxon>
        <taxon>Thecamonas</taxon>
    </lineage>
</organism>
<feature type="compositionally biased region" description="Low complexity" evidence="4">
    <location>
        <begin position="245"/>
        <end position="255"/>
    </location>
</feature>
<dbReference type="GO" id="GO:0031201">
    <property type="term" value="C:SNARE complex"/>
    <property type="evidence" value="ECO:0007669"/>
    <property type="project" value="InterPro"/>
</dbReference>
<dbReference type="AlphaFoldDB" id="A0A0L0D666"/>
<dbReference type="GO" id="GO:0005484">
    <property type="term" value="F:SNAP receptor activity"/>
    <property type="evidence" value="ECO:0007669"/>
    <property type="project" value="InterPro"/>
</dbReference>
<evidence type="ECO:0000256" key="2">
    <source>
        <dbReference type="ARBA" id="ARBA00022448"/>
    </source>
</evidence>
<keyword evidence="2" id="KW-0813">Transport</keyword>
<dbReference type="InterPro" id="IPR044766">
    <property type="entry name" value="NPSN/SNAP25-like_N_SNARE"/>
</dbReference>
<dbReference type="RefSeq" id="XP_013760083.1">
    <property type="nucleotide sequence ID" value="XM_013904629.1"/>
</dbReference>
<dbReference type="InterPro" id="IPR004182">
    <property type="entry name" value="GRAM"/>
</dbReference>
<evidence type="ECO:0000256" key="3">
    <source>
        <dbReference type="ARBA" id="ARBA00023136"/>
    </source>
</evidence>
<sequence>MAASSTPESDVKFAGRFELSLPLAPHERPVQDFGCTLQRSDWKMPHAGTLYITRMGLFFYVANRLVGGTAHVSFADVTAVEATSNLLMLPAIRVETYTGTLFFSNFIHRANCLAIIQHMVAATLTPLTFLHRKLVRGSDVASGMMTGGAALRGRLLGRGQDEDVLFKQLKTSRALQLAYETLDIGTSTLTELDHQGELIARQRVAMAHIHANMDEADRLLRGMSLTGAAANAFTSRPTSVEDADAAASASINTRG</sequence>
<protein>
    <recommendedName>
        <fullName evidence="5">GRAM domain-containing protein</fullName>
    </recommendedName>
</protein>
<dbReference type="Gene3D" id="1.20.5.110">
    <property type="match status" value="1"/>
</dbReference>
<accession>A0A0L0D666</accession>
<dbReference type="CDD" id="cd15861">
    <property type="entry name" value="SNARE_SNAP25N_23N_29N_SEC9N"/>
    <property type="match status" value="1"/>
</dbReference>
<evidence type="ECO:0000256" key="1">
    <source>
        <dbReference type="ARBA" id="ARBA00004370"/>
    </source>
</evidence>
<evidence type="ECO:0000256" key="4">
    <source>
        <dbReference type="SAM" id="MobiDB-lite"/>
    </source>
</evidence>
<comment type="subcellular location">
    <subcellularLocation>
        <location evidence="1">Membrane</location>
    </subcellularLocation>
</comment>
<keyword evidence="7" id="KW-1185">Reference proteome</keyword>
<evidence type="ECO:0000313" key="7">
    <source>
        <dbReference type="Proteomes" id="UP000054408"/>
    </source>
</evidence>
<dbReference type="InterPro" id="IPR011993">
    <property type="entry name" value="PH-like_dom_sf"/>
</dbReference>
<dbReference type="GeneID" id="25562853"/>
<dbReference type="Pfam" id="PF02893">
    <property type="entry name" value="GRAM"/>
    <property type="match status" value="1"/>
</dbReference>
<feature type="domain" description="GRAM" evidence="5">
    <location>
        <begin position="15"/>
        <end position="122"/>
    </location>
</feature>
<name>A0A0L0D666_THETB</name>